<dbReference type="Gene3D" id="1.10.3680.10">
    <property type="entry name" value="TerB-like"/>
    <property type="match status" value="1"/>
</dbReference>
<name>A0ABT3T5G2_9GAMM</name>
<dbReference type="InterPro" id="IPR007791">
    <property type="entry name" value="DjlA_N"/>
</dbReference>
<reference evidence="2" key="1">
    <citation type="submission" date="2019-02" db="EMBL/GenBank/DDBJ databases">
        <authorList>
            <person name="Li S.-H."/>
        </authorList>
    </citation>
    <scope>NUCLEOTIDE SEQUENCE</scope>
    <source>
        <strain evidence="2">IMCC11814</strain>
    </source>
</reference>
<dbReference type="Proteomes" id="UP001143304">
    <property type="component" value="Unassembled WGS sequence"/>
</dbReference>
<comment type="caution">
    <text evidence="2">The sequence shown here is derived from an EMBL/GenBank/DDBJ whole genome shotgun (WGS) entry which is preliminary data.</text>
</comment>
<evidence type="ECO:0000259" key="1">
    <source>
        <dbReference type="Pfam" id="PF05099"/>
    </source>
</evidence>
<dbReference type="CDD" id="cd07313">
    <property type="entry name" value="terB_like_2"/>
    <property type="match status" value="1"/>
</dbReference>
<organism evidence="2 3">
    <name type="scientific">Candidatus Marimicrobium litorale</name>
    <dbReference type="NCBI Taxonomy" id="2518991"/>
    <lineage>
        <taxon>Bacteria</taxon>
        <taxon>Pseudomonadati</taxon>
        <taxon>Pseudomonadota</taxon>
        <taxon>Gammaproteobacteria</taxon>
        <taxon>Cellvibrionales</taxon>
        <taxon>Halieaceae</taxon>
        <taxon>Marimicrobium</taxon>
    </lineage>
</organism>
<feature type="domain" description="Co-chaperone DjlA N-terminal" evidence="1">
    <location>
        <begin position="25"/>
        <end position="141"/>
    </location>
</feature>
<evidence type="ECO:0000313" key="2">
    <source>
        <dbReference type="EMBL" id="MCX2976709.1"/>
    </source>
</evidence>
<dbReference type="SUPFAM" id="SSF158682">
    <property type="entry name" value="TerB-like"/>
    <property type="match status" value="1"/>
</dbReference>
<accession>A0ABT3T5G2</accession>
<proteinExistence type="predicted"/>
<sequence length="149" mass="17066">MIQVLKSLFENPERDSLESRQRALHMAAAALMIETARADFVHDDAEQARLTELLSDALQLSQEQIKELVVAAEARVDEAISLYEFTRVINDHYSAEQKLRLIDAMWSVAYADNDLDKYEEHLIRQVAELTYVPHSDYIQSKLSARETTA</sequence>
<dbReference type="Pfam" id="PF05099">
    <property type="entry name" value="TerB"/>
    <property type="match status" value="1"/>
</dbReference>
<keyword evidence="3" id="KW-1185">Reference proteome</keyword>
<dbReference type="InterPro" id="IPR029024">
    <property type="entry name" value="TerB-like"/>
</dbReference>
<evidence type="ECO:0000313" key="3">
    <source>
        <dbReference type="Proteomes" id="UP001143304"/>
    </source>
</evidence>
<dbReference type="EMBL" id="SHNO01000001">
    <property type="protein sequence ID" value="MCX2976709.1"/>
    <property type="molecule type" value="Genomic_DNA"/>
</dbReference>
<gene>
    <name evidence="2" type="ORF">EYC82_05020</name>
</gene>
<protein>
    <submittedName>
        <fullName evidence="2">TerB family tellurite resistance protein</fullName>
    </submittedName>
</protein>
<dbReference type="RefSeq" id="WP_279248450.1">
    <property type="nucleotide sequence ID" value="NZ_SHNO01000001.1"/>
</dbReference>